<feature type="binding site" evidence="6">
    <location>
        <position position="197"/>
    </location>
    <ligand>
        <name>Zn(2+)</name>
        <dbReference type="ChEBI" id="CHEBI:29105"/>
    </ligand>
</feature>
<accession>A0A8C4R2Z7</accession>
<dbReference type="PANTHER" id="PTHR12922">
    <property type="entry name" value="UBIQUINONE BIOSYNTHESIS PROTEIN"/>
    <property type="match status" value="1"/>
</dbReference>
<keyword evidence="8" id="KW-1185">Reference proteome</keyword>
<feature type="binding site" evidence="6">
    <location>
        <position position="196"/>
    </location>
    <ligand>
        <name>Zn(2+)</name>
        <dbReference type="ChEBI" id="CHEBI:29105"/>
    </ligand>
</feature>
<feature type="binding site" evidence="6">
    <location>
        <position position="212"/>
    </location>
    <ligand>
        <name>Zn(2+)</name>
        <dbReference type="ChEBI" id="CHEBI:29105"/>
    </ligand>
</feature>
<dbReference type="Pfam" id="PF05019">
    <property type="entry name" value="Coq4"/>
    <property type="match status" value="1"/>
</dbReference>
<keyword evidence="1 6" id="KW-0831">Ubiquinone biosynthesis</keyword>
<dbReference type="HAMAP" id="MF_03111">
    <property type="entry name" value="Coq4"/>
    <property type="match status" value="1"/>
</dbReference>
<evidence type="ECO:0000256" key="6">
    <source>
        <dbReference type="HAMAP-Rule" id="MF_03111"/>
    </source>
</evidence>
<name>A0A8C4R2Z7_EPTBU</name>
<organism evidence="7 8">
    <name type="scientific">Eptatretus burgeri</name>
    <name type="common">Inshore hagfish</name>
    <dbReference type="NCBI Taxonomy" id="7764"/>
    <lineage>
        <taxon>Eukaryota</taxon>
        <taxon>Metazoa</taxon>
        <taxon>Chordata</taxon>
        <taxon>Craniata</taxon>
        <taxon>Vertebrata</taxon>
        <taxon>Cyclostomata</taxon>
        <taxon>Myxini</taxon>
        <taxon>Myxiniformes</taxon>
        <taxon>Myxinidae</taxon>
        <taxon>Eptatretinae</taxon>
        <taxon>Eptatretus</taxon>
    </lineage>
</organism>
<keyword evidence="2 6" id="KW-0999">Mitochondrion inner membrane</keyword>
<comment type="catalytic activity">
    <reaction evidence="6">
        <text>a 4-hydroxy-3-methoxy-5-(all-trans-polyprenyl)benzoate + H(+) = a 2-methoxy-6-(all-trans-polyprenyl)phenol + CO2</text>
        <dbReference type="Rhea" id="RHEA:81179"/>
        <dbReference type="Rhea" id="RHEA-COMP:9551"/>
        <dbReference type="Rhea" id="RHEA-COMP:10931"/>
        <dbReference type="ChEBI" id="CHEBI:15378"/>
        <dbReference type="ChEBI" id="CHEBI:16526"/>
        <dbReference type="ChEBI" id="CHEBI:62731"/>
        <dbReference type="ChEBI" id="CHEBI:84443"/>
        <dbReference type="EC" id="4.1.1.130"/>
    </reaction>
</comment>
<proteinExistence type="inferred from homology"/>
<dbReference type="OMA" id="YYERHFH"/>
<dbReference type="InterPro" id="IPR027540">
    <property type="entry name" value="Coq4_euk"/>
</dbReference>
<comment type="similarity">
    <text evidence="6">Belongs to the COQ4 family.</text>
</comment>
<evidence type="ECO:0000313" key="7">
    <source>
        <dbReference type="Ensembl" id="ENSEBUP00000022941.1"/>
    </source>
</evidence>
<dbReference type="Proteomes" id="UP000694388">
    <property type="component" value="Unplaced"/>
</dbReference>
<gene>
    <name evidence="6" type="primary">COQ4</name>
</gene>
<sequence>MSMASVFNLRSLLGPRARCVSLLPNSLTGGRKASRHNSFLRVRKNRCGHVPGVARLSALAGAEVHNEEGLYPGHMNTSALQKATLAVGSAVMSLYNPYRHDMVAVFGEVTGGSALSRLHQKMLRDPEGRLILQERPRINSSLLDIPRLRSLPPDTFGYAYSRFLDDHHVTPDSRAPVRFVDDADLAYVMQRYREIHDFMHTLLGMPINMLGEVTVKIFEAVQTGLPMCILGSVFGPLQLSSRKRLELVSKLLPWALHCGSSSSCVLNVYYEKYWDEPLAQMQARIGITPPPLLLPL</sequence>
<keyword evidence="5 6" id="KW-0456">Lyase</keyword>
<dbReference type="GO" id="GO:0031314">
    <property type="term" value="C:extrinsic component of mitochondrial inner membrane"/>
    <property type="evidence" value="ECO:0007669"/>
    <property type="project" value="UniProtKB-UniRule"/>
</dbReference>
<evidence type="ECO:0000313" key="8">
    <source>
        <dbReference type="Proteomes" id="UP000694388"/>
    </source>
</evidence>
<comment type="subunit">
    <text evidence="6">Component of a multi-subunit COQ enzyme complex, composed of at least COQ3, COQ4, COQ5, COQ6, COQ7 and COQ9.</text>
</comment>
<comment type="subcellular location">
    <subcellularLocation>
        <location evidence="6">Mitochondrion inner membrane</location>
        <topology evidence="6">Peripheral membrane protein</topology>
        <orientation evidence="6">Matrix side</orientation>
    </subcellularLocation>
</comment>
<keyword evidence="6" id="KW-0862">Zinc</keyword>
<dbReference type="GO" id="GO:0008270">
    <property type="term" value="F:zinc ion binding"/>
    <property type="evidence" value="ECO:0007669"/>
    <property type="project" value="UniProtKB-UniRule"/>
</dbReference>
<dbReference type="InterPro" id="IPR007715">
    <property type="entry name" value="Coq4"/>
</dbReference>
<evidence type="ECO:0000256" key="5">
    <source>
        <dbReference type="ARBA" id="ARBA00023239"/>
    </source>
</evidence>
<dbReference type="GeneTree" id="ENSGT00390000003828"/>
<keyword evidence="3 6" id="KW-0496">Mitochondrion</keyword>
<dbReference type="EC" id="4.1.1.130" evidence="6"/>
<feature type="binding site" evidence="6">
    <location>
        <position position="200"/>
    </location>
    <ligand>
        <name>Zn(2+)</name>
        <dbReference type="ChEBI" id="CHEBI:29105"/>
    </ligand>
</feature>
<dbReference type="GO" id="GO:0120539">
    <property type="term" value="F:4-hydroxy-3-methoxy-5-polyprenylbenzoate decarboxylase activity"/>
    <property type="evidence" value="ECO:0007669"/>
    <property type="project" value="UniProtKB-EC"/>
</dbReference>
<dbReference type="PANTHER" id="PTHR12922:SF7">
    <property type="entry name" value="UBIQUINONE BIOSYNTHESIS PROTEIN COQ4 HOMOLOG, MITOCHONDRIAL"/>
    <property type="match status" value="1"/>
</dbReference>
<dbReference type="UniPathway" id="UPA00232"/>
<reference evidence="7" key="2">
    <citation type="submission" date="2025-09" db="UniProtKB">
        <authorList>
            <consortium name="Ensembl"/>
        </authorList>
    </citation>
    <scope>IDENTIFICATION</scope>
</reference>
<comment type="cofactor">
    <cofactor evidence="6">
        <name>Zn(2+)</name>
        <dbReference type="ChEBI" id="CHEBI:29105"/>
    </cofactor>
</comment>
<keyword evidence="4 6" id="KW-0472">Membrane</keyword>
<dbReference type="AlphaFoldDB" id="A0A8C4R2Z7"/>
<evidence type="ECO:0000256" key="4">
    <source>
        <dbReference type="ARBA" id="ARBA00023136"/>
    </source>
</evidence>
<evidence type="ECO:0000256" key="2">
    <source>
        <dbReference type="ARBA" id="ARBA00022792"/>
    </source>
</evidence>
<comment type="pathway">
    <text evidence="6">Cofactor biosynthesis; ubiquinone biosynthesis.</text>
</comment>
<keyword evidence="6" id="KW-0479">Metal-binding</keyword>
<reference evidence="7" key="1">
    <citation type="submission" date="2025-08" db="UniProtKB">
        <authorList>
            <consortium name="Ensembl"/>
        </authorList>
    </citation>
    <scope>IDENTIFICATION</scope>
</reference>
<evidence type="ECO:0000256" key="3">
    <source>
        <dbReference type="ARBA" id="ARBA00023128"/>
    </source>
</evidence>
<dbReference type="Ensembl" id="ENSEBUT00000023517.1">
    <property type="protein sequence ID" value="ENSEBUP00000022941.1"/>
    <property type="gene ID" value="ENSEBUG00000014141.1"/>
</dbReference>
<protein>
    <recommendedName>
        <fullName evidence="6">Ubiquinone biosynthesis protein COQ4 homolog, mitochondrial</fullName>
    </recommendedName>
    <alternativeName>
        <fullName evidence="6">4-hydroxy-3-methoxy-5-polyprenylbenzoate decarboxylase</fullName>
        <ecNumber evidence="6">4.1.1.130</ecNumber>
    </alternativeName>
    <alternativeName>
        <fullName evidence="6">Coenzyme Q biosynthesis protein 4 homolog</fullName>
    </alternativeName>
</protein>
<evidence type="ECO:0000256" key="1">
    <source>
        <dbReference type="ARBA" id="ARBA00022688"/>
    </source>
</evidence>
<comment type="function">
    <text evidence="6">Lyase that catalyzes the C1-decarboxylation of 4-hydroxy-3-methoxy-5-(all-trans-polyprenyl)benzoic acid into 2-methoxy-6-(all-trans-polyprenyl)phenol during ubiquinone biosynthesis.</text>
</comment>